<dbReference type="PROSITE" id="PS50977">
    <property type="entry name" value="HTH_TETR_2"/>
    <property type="match status" value="1"/>
</dbReference>
<dbReference type="RefSeq" id="WP_184965863.1">
    <property type="nucleotide sequence ID" value="NZ_JACHIN010000007.1"/>
</dbReference>
<keyword evidence="1" id="KW-0805">Transcription regulation</keyword>
<feature type="DNA-binding region" description="H-T-H motif" evidence="4">
    <location>
        <begin position="35"/>
        <end position="54"/>
    </location>
</feature>
<organism evidence="6 7">
    <name type="scientific">Nonomuraea endophytica</name>
    <dbReference type="NCBI Taxonomy" id="714136"/>
    <lineage>
        <taxon>Bacteria</taxon>
        <taxon>Bacillati</taxon>
        <taxon>Actinomycetota</taxon>
        <taxon>Actinomycetes</taxon>
        <taxon>Streptosporangiales</taxon>
        <taxon>Streptosporangiaceae</taxon>
        <taxon>Nonomuraea</taxon>
    </lineage>
</organism>
<dbReference type="PRINTS" id="PR00455">
    <property type="entry name" value="HTHTETR"/>
</dbReference>
<dbReference type="InterPro" id="IPR041347">
    <property type="entry name" value="MftR_C"/>
</dbReference>
<dbReference type="InterPro" id="IPR009057">
    <property type="entry name" value="Homeodomain-like_sf"/>
</dbReference>
<comment type="caution">
    <text evidence="6">The sequence shown here is derived from an EMBL/GenBank/DDBJ whole genome shotgun (WGS) entry which is preliminary data.</text>
</comment>
<dbReference type="InterPro" id="IPR001647">
    <property type="entry name" value="HTH_TetR"/>
</dbReference>
<evidence type="ECO:0000313" key="7">
    <source>
        <dbReference type="Proteomes" id="UP000568380"/>
    </source>
</evidence>
<evidence type="ECO:0000256" key="3">
    <source>
        <dbReference type="ARBA" id="ARBA00023163"/>
    </source>
</evidence>
<proteinExistence type="predicted"/>
<evidence type="ECO:0000256" key="2">
    <source>
        <dbReference type="ARBA" id="ARBA00023125"/>
    </source>
</evidence>
<dbReference type="GO" id="GO:0003700">
    <property type="term" value="F:DNA-binding transcription factor activity"/>
    <property type="evidence" value="ECO:0007669"/>
    <property type="project" value="TreeGrafter"/>
</dbReference>
<evidence type="ECO:0000256" key="1">
    <source>
        <dbReference type="ARBA" id="ARBA00023015"/>
    </source>
</evidence>
<dbReference type="AlphaFoldDB" id="A0A7W8A5E2"/>
<accession>A0A7W8A5E2</accession>
<dbReference type="Proteomes" id="UP000568380">
    <property type="component" value="Unassembled WGS sequence"/>
</dbReference>
<sequence>MTAVGLRERKKEKTRLALLDAALDLFLEQGYDATTVEQIAGVVDVSPRTFFRYFSSKESIPLWFHEQGEETMTETLDSRPADEPAFTSMTHALRAVIHDMQGSTPEDTERFLKLRKLFETNPALVGKSVARGTAAELRLTEIIARRRGADPADQLSHLIVAWAMATMRVGFECPYEPTNIRAIVERMEQTLAIAENSLKPGWDT</sequence>
<dbReference type="Pfam" id="PF17754">
    <property type="entry name" value="TetR_C_14"/>
    <property type="match status" value="1"/>
</dbReference>
<keyword evidence="2 4" id="KW-0238">DNA-binding</keyword>
<dbReference type="GO" id="GO:0000976">
    <property type="term" value="F:transcription cis-regulatory region binding"/>
    <property type="evidence" value="ECO:0007669"/>
    <property type="project" value="TreeGrafter"/>
</dbReference>
<keyword evidence="3" id="KW-0804">Transcription</keyword>
<dbReference type="EMBL" id="JACHIN010000007">
    <property type="protein sequence ID" value="MBB5079891.1"/>
    <property type="molecule type" value="Genomic_DNA"/>
</dbReference>
<dbReference type="InterPro" id="IPR050109">
    <property type="entry name" value="HTH-type_TetR-like_transc_reg"/>
</dbReference>
<dbReference type="PROSITE" id="PS01081">
    <property type="entry name" value="HTH_TETR_1"/>
    <property type="match status" value="1"/>
</dbReference>
<reference evidence="6 7" key="1">
    <citation type="submission" date="2020-08" db="EMBL/GenBank/DDBJ databases">
        <title>Genomic Encyclopedia of Type Strains, Phase IV (KMG-IV): sequencing the most valuable type-strain genomes for metagenomic binning, comparative biology and taxonomic classification.</title>
        <authorList>
            <person name="Goeker M."/>
        </authorList>
    </citation>
    <scope>NUCLEOTIDE SEQUENCE [LARGE SCALE GENOMIC DNA]</scope>
    <source>
        <strain evidence="6 7">DSM 45385</strain>
    </source>
</reference>
<dbReference type="PANTHER" id="PTHR30055">
    <property type="entry name" value="HTH-TYPE TRANSCRIPTIONAL REGULATOR RUTR"/>
    <property type="match status" value="1"/>
</dbReference>
<dbReference type="InterPro" id="IPR023772">
    <property type="entry name" value="DNA-bd_HTH_TetR-type_CS"/>
</dbReference>
<keyword evidence="7" id="KW-1185">Reference proteome</keyword>
<dbReference type="Gene3D" id="1.10.357.10">
    <property type="entry name" value="Tetracycline Repressor, domain 2"/>
    <property type="match status" value="1"/>
</dbReference>
<protein>
    <submittedName>
        <fullName evidence="6">AcrR family transcriptional regulator</fullName>
    </submittedName>
</protein>
<name>A0A7W8A5E2_9ACTN</name>
<dbReference type="PANTHER" id="PTHR30055:SF238">
    <property type="entry name" value="MYCOFACTOCIN BIOSYNTHESIS TRANSCRIPTIONAL REGULATOR MFTR-RELATED"/>
    <property type="match status" value="1"/>
</dbReference>
<evidence type="ECO:0000313" key="6">
    <source>
        <dbReference type="EMBL" id="MBB5079891.1"/>
    </source>
</evidence>
<evidence type="ECO:0000259" key="5">
    <source>
        <dbReference type="PROSITE" id="PS50977"/>
    </source>
</evidence>
<dbReference type="SUPFAM" id="SSF46689">
    <property type="entry name" value="Homeodomain-like"/>
    <property type="match status" value="1"/>
</dbReference>
<gene>
    <name evidence="6" type="ORF">HNR40_005377</name>
</gene>
<evidence type="ECO:0000256" key="4">
    <source>
        <dbReference type="PROSITE-ProRule" id="PRU00335"/>
    </source>
</evidence>
<feature type="domain" description="HTH tetR-type" evidence="5">
    <location>
        <begin position="12"/>
        <end position="72"/>
    </location>
</feature>
<dbReference type="Pfam" id="PF00440">
    <property type="entry name" value="TetR_N"/>
    <property type="match status" value="1"/>
</dbReference>